<dbReference type="SUPFAM" id="SSF46785">
    <property type="entry name" value="Winged helix' DNA-binding domain"/>
    <property type="match status" value="1"/>
</dbReference>
<sequence>MEIVVSNKSSKPLYEQIASQIKAAIISGELKAGDSIPSVRSLARSLHISILTVQKAYAVLQEDGFIETTAGKGCYVSAQNQDFYLEEQQKRIEERFGEAIEIARASGIALDKLIDLLTLMYQEEE</sequence>
<evidence type="ECO:0000256" key="1">
    <source>
        <dbReference type="ARBA" id="ARBA00023015"/>
    </source>
</evidence>
<dbReference type="GO" id="GO:0003700">
    <property type="term" value="F:DNA-binding transcription factor activity"/>
    <property type="evidence" value="ECO:0007669"/>
    <property type="project" value="InterPro"/>
</dbReference>
<dbReference type="SMART" id="SM00345">
    <property type="entry name" value="HTH_GNTR"/>
    <property type="match status" value="1"/>
</dbReference>
<dbReference type="CDD" id="cd07377">
    <property type="entry name" value="WHTH_GntR"/>
    <property type="match status" value="1"/>
</dbReference>
<dbReference type="Pfam" id="PF00392">
    <property type="entry name" value="GntR"/>
    <property type="match status" value="1"/>
</dbReference>
<evidence type="ECO:0000313" key="5">
    <source>
        <dbReference type="EMBL" id="HIZ40829.1"/>
    </source>
</evidence>
<protein>
    <submittedName>
        <fullName evidence="5">GntR family transcriptional regulator</fullName>
    </submittedName>
</protein>
<dbReference type="Proteomes" id="UP000824049">
    <property type="component" value="Unassembled WGS sequence"/>
</dbReference>
<dbReference type="Gene3D" id="1.10.10.10">
    <property type="entry name" value="Winged helix-like DNA-binding domain superfamily/Winged helix DNA-binding domain"/>
    <property type="match status" value="1"/>
</dbReference>
<dbReference type="InterPro" id="IPR036390">
    <property type="entry name" value="WH_DNA-bd_sf"/>
</dbReference>
<accession>A0A9D2ENA4</accession>
<keyword evidence="2" id="KW-0238">DNA-binding</keyword>
<evidence type="ECO:0000256" key="2">
    <source>
        <dbReference type="ARBA" id="ARBA00023125"/>
    </source>
</evidence>
<dbReference type="PROSITE" id="PS50949">
    <property type="entry name" value="HTH_GNTR"/>
    <property type="match status" value="1"/>
</dbReference>
<comment type="caution">
    <text evidence="5">The sequence shown here is derived from an EMBL/GenBank/DDBJ whole genome shotgun (WGS) entry which is preliminary data.</text>
</comment>
<dbReference type="EMBL" id="DXBR01000120">
    <property type="protein sequence ID" value="HIZ40829.1"/>
    <property type="molecule type" value="Genomic_DNA"/>
</dbReference>
<dbReference type="InterPro" id="IPR000524">
    <property type="entry name" value="Tscrpt_reg_HTH_GntR"/>
</dbReference>
<evidence type="ECO:0000256" key="3">
    <source>
        <dbReference type="ARBA" id="ARBA00023163"/>
    </source>
</evidence>
<keyword evidence="3" id="KW-0804">Transcription</keyword>
<dbReference type="GO" id="GO:0003677">
    <property type="term" value="F:DNA binding"/>
    <property type="evidence" value="ECO:0007669"/>
    <property type="project" value="UniProtKB-KW"/>
</dbReference>
<keyword evidence="1" id="KW-0805">Transcription regulation</keyword>
<name>A0A9D2ENA4_9FIRM</name>
<dbReference type="AlphaFoldDB" id="A0A9D2ENA4"/>
<evidence type="ECO:0000313" key="6">
    <source>
        <dbReference type="Proteomes" id="UP000824049"/>
    </source>
</evidence>
<dbReference type="InterPro" id="IPR036388">
    <property type="entry name" value="WH-like_DNA-bd_sf"/>
</dbReference>
<reference evidence="5" key="2">
    <citation type="submission" date="2021-04" db="EMBL/GenBank/DDBJ databases">
        <authorList>
            <person name="Gilroy R."/>
        </authorList>
    </citation>
    <scope>NUCLEOTIDE SEQUENCE</scope>
    <source>
        <strain evidence="5">CHK179-28034</strain>
    </source>
</reference>
<organism evidence="5 6">
    <name type="scientific">Candidatus Anaerobutyricum stercoris</name>
    <dbReference type="NCBI Taxonomy" id="2838457"/>
    <lineage>
        <taxon>Bacteria</taxon>
        <taxon>Bacillati</taxon>
        <taxon>Bacillota</taxon>
        <taxon>Clostridia</taxon>
        <taxon>Lachnospirales</taxon>
        <taxon>Lachnospiraceae</taxon>
        <taxon>Anaerobutyricum</taxon>
    </lineage>
</organism>
<proteinExistence type="predicted"/>
<evidence type="ECO:0000259" key="4">
    <source>
        <dbReference type="PROSITE" id="PS50949"/>
    </source>
</evidence>
<gene>
    <name evidence="5" type="ORF">H9968_13105</name>
</gene>
<dbReference type="PANTHER" id="PTHR38445">
    <property type="entry name" value="HTH-TYPE TRANSCRIPTIONAL REPRESSOR YTRA"/>
    <property type="match status" value="1"/>
</dbReference>
<reference evidence="5" key="1">
    <citation type="journal article" date="2021" name="PeerJ">
        <title>Extensive microbial diversity within the chicken gut microbiome revealed by metagenomics and culture.</title>
        <authorList>
            <person name="Gilroy R."/>
            <person name="Ravi A."/>
            <person name="Getino M."/>
            <person name="Pursley I."/>
            <person name="Horton D.L."/>
            <person name="Alikhan N.F."/>
            <person name="Baker D."/>
            <person name="Gharbi K."/>
            <person name="Hall N."/>
            <person name="Watson M."/>
            <person name="Adriaenssens E.M."/>
            <person name="Foster-Nyarko E."/>
            <person name="Jarju S."/>
            <person name="Secka A."/>
            <person name="Antonio M."/>
            <person name="Oren A."/>
            <person name="Chaudhuri R.R."/>
            <person name="La Ragione R."/>
            <person name="Hildebrand F."/>
            <person name="Pallen M.J."/>
        </authorList>
    </citation>
    <scope>NUCLEOTIDE SEQUENCE</scope>
    <source>
        <strain evidence="5">CHK179-28034</strain>
    </source>
</reference>
<dbReference type="PANTHER" id="PTHR38445:SF7">
    <property type="entry name" value="GNTR-FAMILY TRANSCRIPTIONAL REGULATOR"/>
    <property type="match status" value="1"/>
</dbReference>
<feature type="domain" description="HTH gntR-type" evidence="4">
    <location>
        <begin position="11"/>
        <end position="79"/>
    </location>
</feature>